<proteinExistence type="predicted"/>
<gene>
    <name evidence="2" type="ORF">VZT92_007332</name>
</gene>
<dbReference type="Proteomes" id="UP001488805">
    <property type="component" value="Unassembled WGS sequence"/>
</dbReference>
<accession>A0AAW1FL30</accession>
<feature type="region of interest" description="Disordered" evidence="1">
    <location>
        <begin position="1"/>
        <end position="23"/>
    </location>
</feature>
<evidence type="ECO:0000313" key="2">
    <source>
        <dbReference type="EMBL" id="KAK9534918.1"/>
    </source>
</evidence>
<name>A0AAW1FL30_ZOAVI</name>
<reference evidence="2 3" key="1">
    <citation type="journal article" date="2024" name="Genome Biol. Evol.">
        <title>Chromosome-level genome assembly of the viviparous eelpout Zoarces viviparus.</title>
        <authorList>
            <person name="Fuhrmann N."/>
            <person name="Brasseur M.V."/>
            <person name="Bakowski C.E."/>
            <person name="Podsiadlowski L."/>
            <person name="Prost S."/>
            <person name="Krehenwinkel H."/>
            <person name="Mayer C."/>
        </authorList>
    </citation>
    <scope>NUCLEOTIDE SEQUENCE [LARGE SCALE GENOMIC DNA]</scope>
    <source>
        <strain evidence="2">NO-MEL_2022_Ind0_liver</strain>
    </source>
</reference>
<evidence type="ECO:0000313" key="3">
    <source>
        <dbReference type="Proteomes" id="UP001488805"/>
    </source>
</evidence>
<evidence type="ECO:0000256" key="1">
    <source>
        <dbReference type="SAM" id="MobiDB-lite"/>
    </source>
</evidence>
<sequence length="91" mass="9263">MDTSKGSSKDQGEGGWEGMSDRETVSGSLLGMMPCSSLAGALALRLAAACCDSIPATVSQFWAGCPRVPSQSGHTQCQITPEVANCKPGSA</sequence>
<protein>
    <submittedName>
        <fullName evidence="2">Uncharacterized protein</fullName>
    </submittedName>
</protein>
<comment type="caution">
    <text evidence="2">The sequence shown here is derived from an EMBL/GenBank/DDBJ whole genome shotgun (WGS) entry which is preliminary data.</text>
</comment>
<organism evidence="2 3">
    <name type="scientific">Zoarces viviparus</name>
    <name type="common">Viviparous eelpout</name>
    <name type="synonym">Blennius viviparus</name>
    <dbReference type="NCBI Taxonomy" id="48416"/>
    <lineage>
        <taxon>Eukaryota</taxon>
        <taxon>Metazoa</taxon>
        <taxon>Chordata</taxon>
        <taxon>Craniata</taxon>
        <taxon>Vertebrata</taxon>
        <taxon>Euteleostomi</taxon>
        <taxon>Actinopterygii</taxon>
        <taxon>Neopterygii</taxon>
        <taxon>Teleostei</taxon>
        <taxon>Neoteleostei</taxon>
        <taxon>Acanthomorphata</taxon>
        <taxon>Eupercaria</taxon>
        <taxon>Perciformes</taxon>
        <taxon>Cottioidei</taxon>
        <taxon>Zoarcales</taxon>
        <taxon>Zoarcidae</taxon>
        <taxon>Zoarcinae</taxon>
        <taxon>Zoarces</taxon>
    </lineage>
</organism>
<dbReference type="EMBL" id="JBCEZU010000056">
    <property type="protein sequence ID" value="KAK9534918.1"/>
    <property type="molecule type" value="Genomic_DNA"/>
</dbReference>
<dbReference type="AlphaFoldDB" id="A0AAW1FL30"/>
<keyword evidence="3" id="KW-1185">Reference proteome</keyword>